<dbReference type="Proteomes" id="UP000281985">
    <property type="component" value="Unassembled WGS sequence"/>
</dbReference>
<dbReference type="RefSeq" id="WP_121916774.1">
    <property type="nucleotide sequence ID" value="NZ_REFV01000004.1"/>
</dbReference>
<evidence type="ECO:0000256" key="5">
    <source>
        <dbReference type="ARBA" id="ARBA00022729"/>
    </source>
</evidence>
<evidence type="ECO:0000259" key="14">
    <source>
        <dbReference type="Pfam" id="PF07715"/>
    </source>
</evidence>
<dbReference type="InterPro" id="IPR037066">
    <property type="entry name" value="Plug_dom_sf"/>
</dbReference>
<dbReference type="PANTHER" id="PTHR30069">
    <property type="entry name" value="TONB-DEPENDENT OUTER MEMBRANE RECEPTOR"/>
    <property type="match status" value="1"/>
</dbReference>
<dbReference type="GO" id="GO:0044718">
    <property type="term" value="P:siderophore transmembrane transport"/>
    <property type="evidence" value="ECO:0007669"/>
    <property type="project" value="TreeGrafter"/>
</dbReference>
<dbReference type="PANTHER" id="PTHR30069:SF29">
    <property type="entry name" value="HEMOGLOBIN AND HEMOGLOBIN-HAPTOGLOBIN-BINDING PROTEIN 1-RELATED"/>
    <property type="match status" value="1"/>
</dbReference>
<evidence type="ECO:0000313" key="15">
    <source>
        <dbReference type="EMBL" id="RMB61040.1"/>
    </source>
</evidence>
<protein>
    <submittedName>
        <fullName evidence="15">TonB-dependent receptor</fullName>
    </submittedName>
</protein>
<proteinExistence type="inferred from homology"/>
<dbReference type="Pfam" id="PF00593">
    <property type="entry name" value="TonB_dep_Rec_b-barrel"/>
    <property type="match status" value="1"/>
</dbReference>
<evidence type="ECO:0000256" key="1">
    <source>
        <dbReference type="ARBA" id="ARBA00004571"/>
    </source>
</evidence>
<evidence type="ECO:0000256" key="6">
    <source>
        <dbReference type="ARBA" id="ARBA00023077"/>
    </source>
</evidence>
<dbReference type="GO" id="GO:0015344">
    <property type="term" value="F:siderophore uptake transmembrane transporter activity"/>
    <property type="evidence" value="ECO:0007669"/>
    <property type="project" value="TreeGrafter"/>
</dbReference>
<feature type="signal peptide" evidence="12">
    <location>
        <begin position="1"/>
        <end position="21"/>
    </location>
</feature>
<keyword evidence="8 15" id="KW-0675">Receptor</keyword>
<dbReference type="OrthoDB" id="9762903at2"/>
<keyword evidence="7 10" id="KW-0472">Membrane</keyword>
<evidence type="ECO:0000256" key="9">
    <source>
        <dbReference type="ARBA" id="ARBA00023237"/>
    </source>
</evidence>
<gene>
    <name evidence="15" type="ORF">EAX61_06070</name>
</gene>
<keyword evidence="6 11" id="KW-0798">TonB box</keyword>
<feature type="domain" description="TonB-dependent receptor plug" evidence="14">
    <location>
        <begin position="56"/>
        <end position="144"/>
    </location>
</feature>
<keyword evidence="9 10" id="KW-0998">Cell outer membrane</keyword>
<dbReference type="SUPFAM" id="SSF56935">
    <property type="entry name" value="Porins"/>
    <property type="match status" value="1"/>
</dbReference>
<evidence type="ECO:0000313" key="16">
    <source>
        <dbReference type="Proteomes" id="UP000281985"/>
    </source>
</evidence>
<evidence type="ECO:0000256" key="3">
    <source>
        <dbReference type="ARBA" id="ARBA00022452"/>
    </source>
</evidence>
<dbReference type="InterPro" id="IPR039426">
    <property type="entry name" value="TonB-dep_rcpt-like"/>
</dbReference>
<feature type="domain" description="TonB-dependent receptor-like beta-barrel" evidence="13">
    <location>
        <begin position="161"/>
        <end position="601"/>
    </location>
</feature>
<keyword evidence="2 10" id="KW-0813">Transport</keyword>
<organism evidence="15 16">
    <name type="scientific">Dokdonia sinensis</name>
    <dbReference type="NCBI Taxonomy" id="2479847"/>
    <lineage>
        <taxon>Bacteria</taxon>
        <taxon>Pseudomonadati</taxon>
        <taxon>Bacteroidota</taxon>
        <taxon>Flavobacteriia</taxon>
        <taxon>Flavobacteriales</taxon>
        <taxon>Flavobacteriaceae</taxon>
        <taxon>Dokdonia</taxon>
    </lineage>
</organism>
<dbReference type="Gene3D" id="2.170.130.10">
    <property type="entry name" value="TonB-dependent receptor, plug domain"/>
    <property type="match status" value="1"/>
</dbReference>
<dbReference type="Gene3D" id="2.40.170.20">
    <property type="entry name" value="TonB-dependent receptor, beta-barrel domain"/>
    <property type="match status" value="1"/>
</dbReference>
<dbReference type="AlphaFoldDB" id="A0A3M0G7M7"/>
<sequence length="627" mass="70502">MMRYFIAFLCLMGSITSSLYAQLDSLQVLPEVIVSDVKLRDFSQGLRVETLQDSVIRLQKTALTDVLRNNSLIYFRENGIGGVSSPSFRGTSAQQTAVVWNGININSQLLGQTDFNTISSRNYDNITVRSGGGSIPYGSGAIGGSVHLNNDISFSNRFENDVTLGYGSFNTPFGNLKTRYSTEKFYADVAVDYFESENDFEYLDTDSVNENGAFETVNLNANFGFVLPDLGDKKQLIKVYHNSYLGDREFSGTLTAVSTAGYQDRNTRTLGEWDVLSKNFDSKLRLAHIYEQYRFYTDSDNRDNFSSGKAIRYTANYDFTYRFGKNKRLKTIVDYTSVNGEGSNIVESTRNTFAVVGLWQHQVTKKLDYGIQIRQETTPDFDSPILFGVNAGYAFLPRDSSGALGYKLSVNASRNYRVPTFNDLFWNGAGAMGNPDLMPESSYQAEMGHEFTLKNLQGHITTYYIQSDNQINWQPNNSGVFMPVNVNEVQNYGAEVTANYAHTFGEHTASISGQYGYTKATDVEKETQLIYVPVHKVVGGVGYDWRFLSAGYQFLYNDEVFITTDNKQTLSGYAVSNFNLDFKLLDKQAHQVALSLQAKNIFNKNYQTVAFRPNPGRNFLIQTTYSF</sequence>
<keyword evidence="3 10" id="KW-1134">Transmembrane beta strand</keyword>
<dbReference type="InterPro" id="IPR036942">
    <property type="entry name" value="Beta-barrel_TonB_sf"/>
</dbReference>
<dbReference type="GO" id="GO:0009279">
    <property type="term" value="C:cell outer membrane"/>
    <property type="evidence" value="ECO:0007669"/>
    <property type="project" value="UniProtKB-SubCell"/>
</dbReference>
<dbReference type="InterPro" id="IPR012910">
    <property type="entry name" value="Plug_dom"/>
</dbReference>
<dbReference type="PROSITE" id="PS01156">
    <property type="entry name" value="TONB_DEPENDENT_REC_2"/>
    <property type="match status" value="1"/>
</dbReference>
<feature type="chain" id="PRO_5018087089" evidence="12">
    <location>
        <begin position="22"/>
        <end position="627"/>
    </location>
</feature>
<comment type="subcellular location">
    <subcellularLocation>
        <location evidence="1 10">Cell outer membrane</location>
        <topology evidence="1 10">Multi-pass membrane protein</topology>
    </subcellularLocation>
</comment>
<reference evidence="15 16" key="1">
    <citation type="submission" date="2018-10" db="EMBL/GenBank/DDBJ databases">
        <title>Dokdonia luteus sp. nov., isolated from sea water.</title>
        <authorList>
            <person name="Zhou L.Y."/>
            <person name="Du Z.J."/>
        </authorList>
    </citation>
    <scope>NUCLEOTIDE SEQUENCE [LARGE SCALE GENOMIC DNA]</scope>
    <source>
        <strain evidence="15 16">SH27</strain>
    </source>
</reference>
<dbReference type="InterPro" id="IPR010917">
    <property type="entry name" value="TonB_rcpt_CS"/>
</dbReference>
<evidence type="ECO:0000256" key="8">
    <source>
        <dbReference type="ARBA" id="ARBA00023170"/>
    </source>
</evidence>
<dbReference type="InterPro" id="IPR000531">
    <property type="entry name" value="Beta-barrel_TonB"/>
</dbReference>
<evidence type="ECO:0000259" key="13">
    <source>
        <dbReference type="Pfam" id="PF00593"/>
    </source>
</evidence>
<keyword evidence="4 10" id="KW-0812">Transmembrane</keyword>
<keyword evidence="16" id="KW-1185">Reference proteome</keyword>
<evidence type="ECO:0000256" key="7">
    <source>
        <dbReference type="ARBA" id="ARBA00023136"/>
    </source>
</evidence>
<evidence type="ECO:0000256" key="4">
    <source>
        <dbReference type="ARBA" id="ARBA00022692"/>
    </source>
</evidence>
<name>A0A3M0G7M7_9FLAO</name>
<dbReference type="EMBL" id="REFV01000004">
    <property type="protein sequence ID" value="RMB61040.1"/>
    <property type="molecule type" value="Genomic_DNA"/>
</dbReference>
<keyword evidence="5 12" id="KW-0732">Signal</keyword>
<comment type="caution">
    <text evidence="15">The sequence shown here is derived from an EMBL/GenBank/DDBJ whole genome shotgun (WGS) entry which is preliminary data.</text>
</comment>
<comment type="similarity">
    <text evidence="10 11">Belongs to the TonB-dependent receptor family.</text>
</comment>
<evidence type="ECO:0000256" key="10">
    <source>
        <dbReference type="PROSITE-ProRule" id="PRU01360"/>
    </source>
</evidence>
<dbReference type="PROSITE" id="PS52016">
    <property type="entry name" value="TONB_DEPENDENT_REC_3"/>
    <property type="match status" value="1"/>
</dbReference>
<evidence type="ECO:0000256" key="12">
    <source>
        <dbReference type="SAM" id="SignalP"/>
    </source>
</evidence>
<accession>A0A3M0G7M7</accession>
<evidence type="ECO:0000256" key="2">
    <source>
        <dbReference type="ARBA" id="ARBA00022448"/>
    </source>
</evidence>
<dbReference type="Pfam" id="PF07715">
    <property type="entry name" value="Plug"/>
    <property type="match status" value="1"/>
</dbReference>
<evidence type="ECO:0000256" key="11">
    <source>
        <dbReference type="RuleBase" id="RU003357"/>
    </source>
</evidence>